<evidence type="ECO:0000313" key="3">
    <source>
        <dbReference type="Proteomes" id="UP000236641"/>
    </source>
</evidence>
<gene>
    <name evidence="2" type="ORF">C1T31_08015</name>
</gene>
<dbReference type="RefSeq" id="WP_103051968.1">
    <property type="nucleotide sequence ID" value="NZ_POWF01000003.1"/>
</dbReference>
<keyword evidence="1" id="KW-0812">Transmembrane</keyword>
<accession>A0A2K1DZM2</accession>
<protein>
    <recommendedName>
        <fullName evidence="4">DUF3185 domain-containing protein</fullName>
    </recommendedName>
</protein>
<keyword evidence="1" id="KW-0472">Membrane</keyword>
<sequence>MNNTIKKILLIVGIIIVGYGIYTLVAPEASIGIGDLSIEAQDNDNSYVTIALGLASIALSFLGRKK</sequence>
<organism evidence="2 3">
    <name type="scientific">Hanstruepera neustonica</name>
    <dbReference type="NCBI Taxonomy" id="1445657"/>
    <lineage>
        <taxon>Bacteria</taxon>
        <taxon>Pseudomonadati</taxon>
        <taxon>Bacteroidota</taxon>
        <taxon>Flavobacteriia</taxon>
        <taxon>Flavobacteriales</taxon>
        <taxon>Flavobacteriaceae</taxon>
        <taxon>Hanstruepera</taxon>
    </lineage>
</organism>
<keyword evidence="1" id="KW-1133">Transmembrane helix</keyword>
<evidence type="ECO:0008006" key="4">
    <source>
        <dbReference type="Google" id="ProtNLM"/>
    </source>
</evidence>
<dbReference type="AlphaFoldDB" id="A0A2K1DZM2"/>
<proteinExistence type="predicted"/>
<evidence type="ECO:0000256" key="1">
    <source>
        <dbReference type="SAM" id="Phobius"/>
    </source>
</evidence>
<dbReference type="Proteomes" id="UP000236641">
    <property type="component" value="Unassembled WGS sequence"/>
</dbReference>
<dbReference type="OrthoDB" id="1454197at2"/>
<dbReference type="EMBL" id="POWF01000003">
    <property type="protein sequence ID" value="PNQ73444.1"/>
    <property type="molecule type" value="Genomic_DNA"/>
</dbReference>
<feature type="transmembrane region" description="Helical" evidence="1">
    <location>
        <begin position="45"/>
        <end position="63"/>
    </location>
</feature>
<reference evidence="2 3" key="1">
    <citation type="submission" date="2018-01" db="EMBL/GenBank/DDBJ databases">
        <title>The draft genome of Hanstruepera neustonica JCM19743.</title>
        <authorList>
            <person name="He R.-H."/>
            <person name="Du Z.-J."/>
        </authorList>
    </citation>
    <scope>NUCLEOTIDE SEQUENCE [LARGE SCALE GENOMIC DNA]</scope>
    <source>
        <strain evidence="2 3">JCM19743</strain>
    </source>
</reference>
<name>A0A2K1DZM2_9FLAO</name>
<keyword evidence="3" id="KW-1185">Reference proteome</keyword>
<comment type="caution">
    <text evidence="2">The sequence shown here is derived from an EMBL/GenBank/DDBJ whole genome shotgun (WGS) entry which is preliminary data.</text>
</comment>
<evidence type="ECO:0000313" key="2">
    <source>
        <dbReference type="EMBL" id="PNQ73444.1"/>
    </source>
</evidence>
<feature type="transmembrane region" description="Helical" evidence="1">
    <location>
        <begin position="7"/>
        <end position="25"/>
    </location>
</feature>